<dbReference type="SMART" id="SM00220">
    <property type="entry name" value="S_TKc"/>
    <property type="match status" value="1"/>
</dbReference>
<comment type="similarity">
    <text evidence="7">Belongs to the protein kinase superfamily.</text>
</comment>
<dbReference type="GO" id="GO:0004714">
    <property type="term" value="F:transmembrane receptor protein tyrosine kinase activity"/>
    <property type="evidence" value="ECO:0007669"/>
    <property type="project" value="InterPro"/>
</dbReference>
<dbReference type="InterPro" id="IPR011009">
    <property type="entry name" value="Kinase-like_dom_sf"/>
</dbReference>
<dbReference type="InterPro" id="IPR017441">
    <property type="entry name" value="Protein_kinase_ATP_BS"/>
</dbReference>
<evidence type="ECO:0000313" key="9">
    <source>
        <dbReference type="EMBL" id="PWA68603.1"/>
    </source>
</evidence>
<dbReference type="PANTHER" id="PTHR27003">
    <property type="entry name" value="OS07G0166700 PROTEIN"/>
    <property type="match status" value="1"/>
</dbReference>
<dbReference type="STRING" id="35608.A0A2U1N536"/>
<dbReference type="Pfam" id="PF07714">
    <property type="entry name" value="PK_Tyr_Ser-Thr"/>
    <property type="match status" value="1"/>
</dbReference>
<keyword evidence="1 7" id="KW-0723">Serine/threonine-protein kinase</keyword>
<organism evidence="9 10">
    <name type="scientific">Artemisia annua</name>
    <name type="common">Sweet wormwood</name>
    <dbReference type="NCBI Taxonomy" id="35608"/>
    <lineage>
        <taxon>Eukaryota</taxon>
        <taxon>Viridiplantae</taxon>
        <taxon>Streptophyta</taxon>
        <taxon>Embryophyta</taxon>
        <taxon>Tracheophyta</taxon>
        <taxon>Spermatophyta</taxon>
        <taxon>Magnoliopsida</taxon>
        <taxon>eudicotyledons</taxon>
        <taxon>Gunneridae</taxon>
        <taxon>Pentapetalae</taxon>
        <taxon>asterids</taxon>
        <taxon>campanulids</taxon>
        <taxon>Asterales</taxon>
        <taxon>Asteraceae</taxon>
        <taxon>Asteroideae</taxon>
        <taxon>Anthemideae</taxon>
        <taxon>Artemisiinae</taxon>
        <taxon>Artemisia</taxon>
    </lineage>
</organism>
<proteinExistence type="inferred from homology"/>
<keyword evidence="5 6" id="KW-0067">ATP-binding</keyword>
<evidence type="ECO:0000256" key="5">
    <source>
        <dbReference type="ARBA" id="ARBA00022840"/>
    </source>
</evidence>
<dbReference type="OrthoDB" id="508192at2759"/>
<dbReference type="PANTHER" id="PTHR27003:SF467">
    <property type="entry name" value="PROTEIN KINASE DOMAIN-CONTAINING PROTEIN"/>
    <property type="match status" value="1"/>
</dbReference>
<protein>
    <submittedName>
        <fullName evidence="9">Protein kinase-like domain, Concanavalin A-like lectin/glucanase domain protein</fullName>
    </submittedName>
</protein>
<dbReference type="PROSITE" id="PS50011">
    <property type="entry name" value="PROTEIN_KINASE_DOM"/>
    <property type="match status" value="1"/>
</dbReference>
<evidence type="ECO:0000313" key="10">
    <source>
        <dbReference type="Proteomes" id="UP000245207"/>
    </source>
</evidence>
<dbReference type="PROSITE" id="PS00107">
    <property type="entry name" value="PROTEIN_KINASE_ATP"/>
    <property type="match status" value="1"/>
</dbReference>
<evidence type="ECO:0000256" key="7">
    <source>
        <dbReference type="RuleBase" id="RU000304"/>
    </source>
</evidence>
<dbReference type="Gene3D" id="3.30.200.20">
    <property type="entry name" value="Phosphorylase Kinase, domain 1"/>
    <property type="match status" value="1"/>
</dbReference>
<dbReference type="GO" id="GO:0009506">
    <property type="term" value="C:plasmodesma"/>
    <property type="evidence" value="ECO:0007669"/>
    <property type="project" value="TreeGrafter"/>
</dbReference>
<keyword evidence="10" id="KW-1185">Reference proteome</keyword>
<sequence length="390" mass="44236">MRPATAIKDESAFLWPGHVCRHFTLDEIKSATLNFNKKLVIGRGGFGDVYKAKIKNGSTNATVAMKRLHLQSSQGAPEFWAEVKMLSKLHHCNLVSLIGYCNDEREMVLVYEYMQHGTVEDQLQSAEKLSWLQRLRICIEAARGLDYLHTRTGTRYGVIHHDVKTSNILLDENLTAKISDIRPAKISPINQAHSYVSTRIKVTFGYMDPSYVNTGKLKRKSDVYTFGVVLLEEWGLATWAQHCIKKRRVSRIVDWTLHGQTSASCLKEFASITSCCLHENPIKRPMMAEVVTRLVSLLSLQERIESSSGNNTTFIKMMQTLFLCRCRINCNNYILADETDSDIEASDEAGDINNAKMEQEASSQLMHSFMDDGSSLIAKRTKKNLFKERD</sequence>
<dbReference type="InterPro" id="IPR008271">
    <property type="entry name" value="Ser/Thr_kinase_AS"/>
</dbReference>
<evidence type="ECO:0000256" key="4">
    <source>
        <dbReference type="ARBA" id="ARBA00022777"/>
    </source>
</evidence>
<feature type="binding site" evidence="6">
    <location>
        <position position="66"/>
    </location>
    <ligand>
        <name>ATP</name>
        <dbReference type="ChEBI" id="CHEBI:30616"/>
    </ligand>
</feature>
<dbReference type="FunFam" id="3.30.200.20:FF:000039">
    <property type="entry name" value="receptor-like protein kinase FERONIA"/>
    <property type="match status" value="1"/>
</dbReference>
<keyword evidence="9" id="KW-0430">Lectin</keyword>
<evidence type="ECO:0000256" key="1">
    <source>
        <dbReference type="ARBA" id="ARBA00022527"/>
    </source>
</evidence>
<evidence type="ECO:0000256" key="3">
    <source>
        <dbReference type="ARBA" id="ARBA00022741"/>
    </source>
</evidence>
<keyword evidence="4 9" id="KW-0418">Kinase</keyword>
<name>A0A2U1N536_ARTAN</name>
<dbReference type="GO" id="GO:0030246">
    <property type="term" value="F:carbohydrate binding"/>
    <property type="evidence" value="ECO:0007669"/>
    <property type="project" value="UniProtKB-KW"/>
</dbReference>
<evidence type="ECO:0000256" key="2">
    <source>
        <dbReference type="ARBA" id="ARBA00022679"/>
    </source>
</evidence>
<reference evidence="9 10" key="1">
    <citation type="journal article" date="2018" name="Mol. Plant">
        <title>The genome of Artemisia annua provides insight into the evolution of Asteraceae family and artemisinin biosynthesis.</title>
        <authorList>
            <person name="Shen Q."/>
            <person name="Zhang L."/>
            <person name="Liao Z."/>
            <person name="Wang S."/>
            <person name="Yan T."/>
            <person name="Shi P."/>
            <person name="Liu M."/>
            <person name="Fu X."/>
            <person name="Pan Q."/>
            <person name="Wang Y."/>
            <person name="Lv Z."/>
            <person name="Lu X."/>
            <person name="Zhang F."/>
            <person name="Jiang W."/>
            <person name="Ma Y."/>
            <person name="Chen M."/>
            <person name="Hao X."/>
            <person name="Li L."/>
            <person name="Tang Y."/>
            <person name="Lv G."/>
            <person name="Zhou Y."/>
            <person name="Sun X."/>
            <person name="Brodelius P.E."/>
            <person name="Rose J.K.C."/>
            <person name="Tang K."/>
        </authorList>
    </citation>
    <scope>NUCLEOTIDE SEQUENCE [LARGE SCALE GENOMIC DNA]</scope>
    <source>
        <strain evidence="10">cv. Huhao1</strain>
        <tissue evidence="9">Leaf</tissue>
    </source>
</reference>
<dbReference type="Proteomes" id="UP000245207">
    <property type="component" value="Unassembled WGS sequence"/>
</dbReference>
<dbReference type="GO" id="GO:0005886">
    <property type="term" value="C:plasma membrane"/>
    <property type="evidence" value="ECO:0007669"/>
    <property type="project" value="TreeGrafter"/>
</dbReference>
<evidence type="ECO:0000256" key="6">
    <source>
        <dbReference type="PROSITE-ProRule" id="PRU10141"/>
    </source>
</evidence>
<dbReference type="GO" id="GO:0004674">
    <property type="term" value="F:protein serine/threonine kinase activity"/>
    <property type="evidence" value="ECO:0007669"/>
    <property type="project" value="UniProtKB-KW"/>
</dbReference>
<evidence type="ECO:0000259" key="8">
    <source>
        <dbReference type="PROSITE" id="PS50011"/>
    </source>
</evidence>
<feature type="domain" description="Protein kinase" evidence="8">
    <location>
        <begin position="35"/>
        <end position="298"/>
    </location>
</feature>
<dbReference type="InterPro" id="IPR000719">
    <property type="entry name" value="Prot_kinase_dom"/>
</dbReference>
<dbReference type="InterPro" id="IPR001245">
    <property type="entry name" value="Ser-Thr/Tyr_kinase_cat_dom"/>
</dbReference>
<dbReference type="InterPro" id="IPR045272">
    <property type="entry name" value="ANXUR1/2-like"/>
</dbReference>
<accession>A0A2U1N536</accession>
<comment type="caution">
    <text evidence="9">The sequence shown here is derived from an EMBL/GenBank/DDBJ whole genome shotgun (WGS) entry which is preliminary data.</text>
</comment>
<dbReference type="PROSITE" id="PS00108">
    <property type="entry name" value="PROTEIN_KINASE_ST"/>
    <property type="match status" value="1"/>
</dbReference>
<dbReference type="GO" id="GO:0005524">
    <property type="term" value="F:ATP binding"/>
    <property type="evidence" value="ECO:0007669"/>
    <property type="project" value="UniProtKB-UniRule"/>
</dbReference>
<dbReference type="SUPFAM" id="SSF56112">
    <property type="entry name" value="Protein kinase-like (PK-like)"/>
    <property type="match status" value="1"/>
</dbReference>
<keyword evidence="3 6" id="KW-0547">Nucleotide-binding</keyword>
<keyword evidence="2" id="KW-0808">Transferase</keyword>
<dbReference type="EMBL" id="PKPP01003602">
    <property type="protein sequence ID" value="PWA68603.1"/>
    <property type="molecule type" value="Genomic_DNA"/>
</dbReference>
<dbReference type="AlphaFoldDB" id="A0A2U1N536"/>
<dbReference type="Gene3D" id="1.10.510.10">
    <property type="entry name" value="Transferase(Phosphotransferase) domain 1"/>
    <property type="match status" value="1"/>
</dbReference>
<gene>
    <name evidence="9" type="ORF">CTI12_AA303530</name>
</gene>